<evidence type="ECO:0000256" key="6">
    <source>
        <dbReference type="PROSITE-ProRule" id="PRU00259"/>
    </source>
</evidence>
<feature type="compositionally biased region" description="Low complexity" evidence="7">
    <location>
        <begin position="911"/>
        <end position="920"/>
    </location>
</feature>
<keyword evidence="4" id="KW-0130">Cell adhesion</keyword>
<dbReference type="GO" id="GO:0005634">
    <property type="term" value="C:nucleus"/>
    <property type="evidence" value="ECO:0007669"/>
    <property type="project" value="TreeGrafter"/>
</dbReference>
<feature type="compositionally biased region" description="Low complexity" evidence="7">
    <location>
        <begin position="616"/>
        <end position="639"/>
    </location>
</feature>
<organism evidence="8 9">
    <name type="scientific">Macrostomum lignano</name>
    <dbReference type="NCBI Taxonomy" id="282301"/>
    <lineage>
        <taxon>Eukaryota</taxon>
        <taxon>Metazoa</taxon>
        <taxon>Spiralia</taxon>
        <taxon>Lophotrochozoa</taxon>
        <taxon>Platyhelminthes</taxon>
        <taxon>Rhabditophora</taxon>
        <taxon>Macrostomorpha</taxon>
        <taxon>Macrostomida</taxon>
        <taxon>Macrostomidae</taxon>
        <taxon>Macrostomum</taxon>
    </lineage>
</organism>
<keyword evidence="3" id="KW-0677">Repeat</keyword>
<feature type="region of interest" description="Disordered" evidence="7">
    <location>
        <begin position="600"/>
        <end position="650"/>
    </location>
</feature>
<evidence type="ECO:0000256" key="2">
    <source>
        <dbReference type="ARBA" id="ARBA00005462"/>
    </source>
</evidence>
<feature type="compositionally biased region" description="Low complexity" evidence="7">
    <location>
        <begin position="845"/>
        <end position="875"/>
    </location>
</feature>
<dbReference type="STRING" id="282301.A0A267F4M1"/>
<keyword evidence="5" id="KW-0965">Cell junction</keyword>
<comment type="caution">
    <text evidence="8">The sequence shown here is derived from an EMBL/GenBank/DDBJ whole genome shotgun (WGS) entry which is preliminary data.</text>
</comment>
<dbReference type="InterPro" id="IPR028435">
    <property type="entry name" value="Plakophilin/d_Catenin"/>
</dbReference>
<evidence type="ECO:0000256" key="7">
    <source>
        <dbReference type="SAM" id="MobiDB-lite"/>
    </source>
</evidence>
<dbReference type="PANTHER" id="PTHR10372:SF27">
    <property type="entry name" value="ADHERENS JUNCTION PROTEIN P120"/>
    <property type="match status" value="1"/>
</dbReference>
<feature type="repeat" description="ARM" evidence="6">
    <location>
        <begin position="393"/>
        <end position="422"/>
    </location>
</feature>
<evidence type="ECO:0000256" key="1">
    <source>
        <dbReference type="ARBA" id="ARBA00004282"/>
    </source>
</evidence>
<feature type="non-terminal residue" evidence="8">
    <location>
        <position position="1"/>
    </location>
</feature>
<dbReference type="AlphaFoldDB" id="A0A267F4M1"/>
<dbReference type="PROSITE" id="PS50176">
    <property type="entry name" value="ARM_REPEAT"/>
    <property type="match status" value="2"/>
</dbReference>
<dbReference type="GO" id="GO:0005886">
    <property type="term" value="C:plasma membrane"/>
    <property type="evidence" value="ECO:0007669"/>
    <property type="project" value="TreeGrafter"/>
</dbReference>
<evidence type="ECO:0000313" key="9">
    <source>
        <dbReference type="Proteomes" id="UP000215902"/>
    </source>
</evidence>
<feature type="compositionally biased region" description="Pro residues" evidence="7">
    <location>
        <begin position="135"/>
        <end position="149"/>
    </location>
</feature>
<evidence type="ECO:0000313" key="8">
    <source>
        <dbReference type="EMBL" id="PAA68720.1"/>
    </source>
</evidence>
<proteinExistence type="inferred from homology"/>
<dbReference type="InterPro" id="IPR016024">
    <property type="entry name" value="ARM-type_fold"/>
</dbReference>
<dbReference type="GO" id="GO:0005737">
    <property type="term" value="C:cytoplasm"/>
    <property type="evidence" value="ECO:0007669"/>
    <property type="project" value="TreeGrafter"/>
</dbReference>
<protein>
    <submittedName>
        <fullName evidence="8">Uncharacterized protein</fullName>
    </submittedName>
</protein>
<dbReference type="GO" id="GO:0005912">
    <property type="term" value="C:adherens junction"/>
    <property type="evidence" value="ECO:0007669"/>
    <property type="project" value="TreeGrafter"/>
</dbReference>
<dbReference type="InterPro" id="IPR011989">
    <property type="entry name" value="ARM-like"/>
</dbReference>
<sequence length="949" mass="102517">KSVNMFEPGVTQNGYGNGVNGHFQWNSQSNGQAGDALPYDAQYPSASMQYGSQSYESPGSAPDYAANDTLDVDLAASASLGNNGGYYTNTGYSAGTGNSYSQRSPGAGSHRYEFGAAAAAEAAASLDDEGQPYANLPPPGTLPSPPSQLSPPMSAQLAMVNNSGYARSIGSQSQQQQQQHHYHLLQRDFSTVDGRIRQKQLQPPQVERQQQHEYVNYRDPDVVAAMKQRAASVDGAAGGLSRSDKFGTLASLNSTGRYASSTIGDSRQRILPAYSTEQQYDPAFANPGYSDLGDFYPIENGAARAVSPAYSQSHRSFVSNSQVSHAVAETILLESRPPQTAEPQSSSYRDPELPDLLQLLRSGSDEARCHAAAYLQHLTFCEEDTKTRVRTSGGIILLVNLLARPGSVNLRLGVLGALRNLSFGLGQEENRREMARCGLLANLCALVESAEEQEVRELATAVLWNLSASPALRKDMLDTCVTPLVNRVLLPHAGLERAPSGEFNSVQREIYWTGVFCNATGALRCLSAYGDAGYGRKCLRACPGLVESVIQVLRCAVRNTDLDRKSIENCVCLLRNLLFACQETADPNYQPAESIAPAQLNSNSKSGKSGGGCFGGKSSSNGGPSSSSSKKKQQPQQKPASKEATPQQPLAGGGGRISLLWQAGTLSSVLLPIIADCANPDTLEAAAGAVQNLAACDWQPSVEFRAQIRRDKGLPLLVELLSLDADRVVRTAATALRNLALEAQSLKLIGQYALEALTSRLPRRNSPIANSPETYAAVIAALYAVVKTSPVYARRLAELGGPSGLILVRDAPSRYGQKSSAFAARLLDSMQQLLGKDVQLLSLQNRQQQQQQQQPQAQMELQQRQPSAAAPAAAAEPPPVVRRQASTEPTYAQIDRQKKMQQRAQMPPPQQQEQQEQQPEPDMRQHHYQHHQHHLVHSQVYEQAADSWV</sequence>
<evidence type="ECO:0000256" key="4">
    <source>
        <dbReference type="ARBA" id="ARBA00022889"/>
    </source>
</evidence>
<dbReference type="Pfam" id="PF00514">
    <property type="entry name" value="Arm"/>
    <property type="match status" value="1"/>
</dbReference>
<accession>A0A267F4M1</accession>
<gene>
    <name evidence="8" type="ORF">BOX15_Mlig028249g1</name>
</gene>
<feature type="compositionally biased region" description="Basic residues" evidence="7">
    <location>
        <begin position="926"/>
        <end position="935"/>
    </location>
</feature>
<dbReference type="OrthoDB" id="3245100at2759"/>
<dbReference type="PANTHER" id="PTHR10372">
    <property type="entry name" value="PLAKOPHILLIN-RELATED"/>
    <property type="match status" value="1"/>
</dbReference>
<dbReference type="InterPro" id="IPR000225">
    <property type="entry name" value="Armadillo"/>
</dbReference>
<comment type="similarity">
    <text evidence="2">Belongs to the beta-catenin family.</text>
</comment>
<dbReference type="Gene3D" id="1.25.10.10">
    <property type="entry name" value="Leucine-rich Repeat Variant"/>
    <property type="match status" value="1"/>
</dbReference>
<keyword evidence="9" id="KW-1185">Reference proteome</keyword>
<name>A0A267F4M1_9PLAT</name>
<feature type="repeat" description="ARM" evidence="6">
    <location>
        <begin position="712"/>
        <end position="749"/>
    </location>
</feature>
<dbReference type="SMART" id="SM00185">
    <property type="entry name" value="ARM"/>
    <property type="match status" value="5"/>
</dbReference>
<dbReference type="SUPFAM" id="SSF48371">
    <property type="entry name" value="ARM repeat"/>
    <property type="match status" value="1"/>
</dbReference>
<dbReference type="GO" id="GO:0098609">
    <property type="term" value="P:cell-cell adhesion"/>
    <property type="evidence" value="ECO:0007669"/>
    <property type="project" value="InterPro"/>
</dbReference>
<evidence type="ECO:0000256" key="3">
    <source>
        <dbReference type="ARBA" id="ARBA00022737"/>
    </source>
</evidence>
<evidence type="ECO:0000256" key="5">
    <source>
        <dbReference type="ARBA" id="ARBA00022949"/>
    </source>
</evidence>
<comment type="subcellular location">
    <subcellularLocation>
        <location evidence="1">Cell junction</location>
    </subcellularLocation>
</comment>
<dbReference type="Proteomes" id="UP000215902">
    <property type="component" value="Unassembled WGS sequence"/>
</dbReference>
<feature type="region of interest" description="Disordered" evidence="7">
    <location>
        <begin position="122"/>
        <end position="153"/>
    </location>
</feature>
<reference evidence="8 9" key="1">
    <citation type="submission" date="2017-06" db="EMBL/GenBank/DDBJ databases">
        <title>A platform for efficient transgenesis in Macrostomum lignano, a flatworm model organism for stem cell research.</title>
        <authorList>
            <person name="Berezikov E."/>
        </authorList>
    </citation>
    <scope>NUCLEOTIDE SEQUENCE [LARGE SCALE GENOMIC DNA]</scope>
    <source>
        <strain evidence="8">DV1</strain>
        <tissue evidence="8">Whole organism</tissue>
    </source>
</reference>
<feature type="region of interest" description="Disordered" evidence="7">
    <location>
        <begin position="845"/>
        <end position="935"/>
    </location>
</feature>
<dbReference type="EMBL" id="NIVC01001374">
    <property type="protein sequence ID" value="PAA68720.1"/>
    <property type="molecule type" value="Genomic_DNA"/>
</dbReference>